<organism evidence="4 5">
    <name type="scientific">Candidatus Intestinimonas merdavium</name>
    <dbReference type="NCBI Taxonomy" id="2838622"/>
    <lineage>
        <taxon>Bacteria</taxon>
        <taxon>Bacillati</taxon>
        <taxon>Bacillota</taxon>
        <taxon>Clostridia</taxon>
        <taxon>Eubacteriales</taxon>
        <taxon>Intestinimonas</taxon>
    </lineage>
</organism>
<accession>A0A9D1Z3Q5</accession>
<evidence type="ECO:0000313" key="5">
    <source>
        <dbReference type="Proteomes" id="UP000886824"/>
    </source>
</evidence>
<proteinExistence type="predicted"/>
<dbReference type="InterPro" id="IPR006311">
    <property type="entry name" value="TAT_signal"/>
</dbReference>
<reference evidence="4" key="1">
    <citation type="journal article" date="2021" name="PeerJ">
        <title>Extensive microbial diversity within the chicken gut microbiome revealed by metagenomics and culture.</title>
        <authorList>
            <person name="Gilroy R."/>
            <person name="Ravi A."/>
            <person name="Getino M."/>
            <person name="Pursley I."/>
            <person name="Horton D.L."/>
            <person name="Alikhan N.F."/>
            <person name="Baker D."/>
            <person name="Gharbi K."/>
            <person name="Hall N."/>
            <person name="Watson M."/>
            <person name="Adriaenssens E.M."/>
            <person name="Foster-Nyarko E."/>
            <person name="Jarju S."/>
            <person name="Secka A."/>
            <person name="Antonio M."/>
            <person name="Oren A."/>
            <person name="Chaudhuri R.R."/>
            <person name="La Ragione R."/>
            <person name="Hildebrand F."/>
            <person name="Pallen M.J."/>
        </authorList>
    </citation>
    <scope>NUCLEOTIDE SEQUENCE</scope>
    <source>
        <strain evidence="4">CHK33-7979</strain>
    </source>
</reference>
<dbReference type="InterPro" id="IPR014239">
    <property type="entry name" value="YpeB_PepSY1-2"/>
</dbReference>
<dbReference type="GO" id="GO:0009847">
    <property type="term" value="P:spore germination"/>
    <property type="evidence" value="ECO:0007669"/>
    <property type="project" value="InterPro"/>
</dbReference>
<dbReference type="InterPro" id="IPR048402">
    <property type="entry name" value="YpeB_N"/>
</dbReference>
<keyword evidence="1" id="KW-0732">Signal</keyword>
<evidence type="ECO:0000259" key="3">
    <source>
        <dbReference type="Pfam" id="PF20769"/>
    </source>
</evidence>
<feature type="domain" description="Sporulation protein YpeB PepSY1 and PepSY2" evidence="2">
    <location>
        <begin position="193"/>
        <end position="379"/>
    </location>
</feature>
<feature type="signal peptide" evidence="1">
    <location>
        <begin position="1"/>
        <end position="26"/>
    </location>
</feature>
<protein>
    <submittedName>
        <fullName evidence="4">Germination protein YpeB</fullName>
    </submittedName>
</protein>
<feature type="domain" description="Sporulation protein YpeB N-terminal" evidence="3">
    <location>
        <begin position="36"/>
        <end position="168"/>
    </location>
</feature>
<gene>
    <name evidence="4" type="ORF">H9826_05420</name>
</gene>
<feature type="chain" id="PRO_5038548414" evidence="1">
    <location>
        <begin position="27"/>
        <end position="456"/>
    </location>
</feature>
<dbReference type="Proteomes" id="UP000886824">
    <property type="component" value="Unassembled WGS sequence"/>
</dbReference>
<evidence type="ECO:0000259" key="2">
    <source>
        <dbReference type="Pfam" id="PF14620"/>
    </source>
</evidence>
<reference evidence="4" key="2">
    <citation type="submission" date="2021-04" db="EMBL/GenBank/DDBJ databases">
        <authorList>
            <person name="Gilroy R."/>
        </authorList>
    </citation>
    <scope>NUCLEOTIDE SEQUENCE</scope>
    <source>
        <strain evidence="4">CHK33-7979</strain>
    </source>
</reference>
<dbReference type="Pfam" id="PF14620">
    <property type="entry name" value="YPEB_PepSY1-2"/>
    <property type="match status" value="1"/>
</dbReference>
<sequence length="456" mass="48837">MEQRKKSRRRLVRRVSFLAAAFAVTAGLAVQGQREAAAYRRYLTNNRLHAFAELSANLSQLNTDLQKVVYATTPSMLGALCTQIFGRAMSAQMALGELPYGNIELEQTAAFLAKTGDYAAALSRSAAVNGTCSDEEREGLRSLADAAATLSGQVSALQADLLSGEATLEDVETAEARLSGGENGGQELGGSVYQTVEEDFPELPTLIYDGPFSDHITGRTPRLLEALADVTQDEARLSAAKFFDLEPELFSLVSAGEGTLPTYGFSATVDGGELYVEVTRQGGLVLEAISSRSTGTAALSQAEAAALARDFLASRGYPSMRESYFIDQGGVVTINFAAAQGEVLCYPDLVKVSVALDTGRVVGFESKGYLMNHTVRTLPAPAVTKAQAQEVVSPALTVLSHQLTLIPTSGEYEVLCHEFKCEDEDGRHIIIYVNAQNGQEEKILLLLEDENGTLVL</sequence>
<dbReference type="AlphaFoldDB" id="A0A9D1Z3Q5"/>
<evidence type="ECO:0000313" key="4">
    <source>
        <dbReference type="EMBL" id="HIY73398.1"/>
    </source>
</evidence>
<dbReference type="Pfam" id="PF20769">
    <property type="entry name" value="YPEB_N"/>
    <property type="match status" value="1"/>
</dbReference>
<dbReference type="PROSITE" id="PS51318">
    <property type="entry name" value="TAT"/>
    <property type="match status" value="1"/>
</dbReference>
<evidence type="ECO:0000256" key="1">
    <source>
        <dbReference type="SAM" id="SignalP"/>
    </source>
</evidence>
<comment type="caution">
    <text evidence="4">The sequence shown here is derived from an EMBL/GenBank/DDBJ whole genome shotgun (WGS) entry which is preliminary data.</text>
</comment>
<dbReference type="EMBL" id="DXCX01000055">
    <property type="protein sequence ID" value="HIY73398.1"/>
    <property type="molecule type" value="Genomic_DNA"/>
</dbReference>
<name>A0A9D1Z3Q5_9FIRM</name>